<evidence type="ECO:0000256" key="7">
    <source>
        <dbReference type="SAM" id="Coils"/>
    </source>
</evidence>
<dbReference type="InterPro" id="IPR008374">
    <property type="entry name" value="SF_assemblin/giardin_b"/>
</dbReference>
<keyword evidence="10" id="KW-1185">Reference proteome</keyword>
<gene>
    <name evidence="9" type="ORF">SEMRO_79_G042890.1</name>
</gene>
<dbReference type="AlphaFoldDB" id="A0A9N8DE12"/>
<evidence type="ECO:0000256" key="6">
    <source>
        <dbReference type="ARBA" id="ARBA00023212"/>
    </source>
</evidence>
<dbReference type="GO" id="GO:0005874">
    <property type="term" value="C:microtubule"/>
    <property type="evidence" value="ECO:0007669"/>
    <property type="project" value="UniProtKB-KW"/>
</dbReference>
<keyword evidence="6" id="KW-0206">Cytoskeleton</keyword>
<proteinExistence type="inferred from homology"/>
<dbReference type="Pfam" id="PF06705">
    <property type="entry name" value="SF-assemblin"/>
    <property type="match status" value="1"/>
</dbReference>
<reference evidence="9" key="1">
    <citation type="submission" date="2020-06" db="EMBL/GenBank/DDBJ databases">
        <authorList>
            <consortium name="Plant Systems Biology data submission"/>
        </authorList>
    </citation>
    <scope>NUCLEOTIDE SEQUENCE</scope>
    <source>
        <strain evidence="9">D6</strain>
    </source>
</reference>
<accession>A0A9N8DE12</accession>
<evidence type="ECO:0000256" key="2">
    <source>
        <dbReference type="ARBA" id="ARBA00005678"/>
    </source>
</evidence>
<sequence length="291" mass="34237">MTVGTPQPQPTSSQLLSVPSDDNNKFLSPIPRSNTSIMLATTPIEEAVKLDGPEFEQVMKERARIRREKEDSHIAELRVKVARLEAALAAETKRRVDAVRNLEQQAKEEIKQWEDRCRKEIQEQRELVEERVTLLEQRFNELEVRWKQESQQQDQQIHKKGHEFTAALDELRKEAETERKLRLVREGQFLQQIEAHGKDYEDIWDRERQERIECVGELVNQLESNEEARRVGRKSVEARLEQELAQLQQELEQESAERKRSDNEIAVKLDKYTIQFQQSLNILNSDDLFDV</sequence>
<feature type="compositionally biased region" description="Polar residues" evidence="8">
    <location>
        <begin position="1"/>
        <end position="21"/>
    </location>
</feature>
<dbReference type="OrthoDB" id="436841at2759"/>
<feature type="coiled-coil region" evidence="7">
    <location>
        <begin position="233"/>
        <end position="264"/>
    </location>
</feature>
<keyword evidence="4" id="KW-0493">Microtubule</keyword>
<name>A0A9N8DE12_9STRA</name>
<feature type="region of interest" description="Disordered" evidence="8">
    <location>
        <begin position="1"/>
        <end position="31"/>
    </location>
</feature>
<evidence type="ECO:0000256" key="1">
    <source>
        <dbReference type="ARBA" id="ARBA00004245"/>
    </source>
</evidence>
<comment type="subcellular location">
    <subcellularLocation>
        <location evidence="1">Cytoplasm</location>
        <location evidence="1">Cytoskeleton</location>
    </subcellularLocation>
</comment>
<dbReference type="PANTHER" id="PTHR40412:SF1">
    <property type="entry name" value="SF-ASSEMBLIN"/>
    <property type="match status" value="1"/>
</dbReference>
<dbReference type="EMBL" id="CAICTM010000078">
    <property type="protein sequence ID" value="CAB9500256.1"/>
    <property type="molecule type" value="Genomic_DNA"/>
</dbReference>
<dbReference type="Proteomes" id="UP001153069">
    <property type="component" value="Unassembled WGS sequence"/>
</dbReference>
<comment type="similarity">
    <text evidence="2">Belongs to the SF-assemblin family.</text>
</comment>
<keyword evidence="5 7" id="KW-0175">Coiled coil</keyword>
<comment type="caution">
    <text evidence="9">The sequence shown here is derived from an EMBL/GenBank/DDBJ whole genome shotgun (WGS) entry which is preliminary data.</text>
</comment>
<protein>
    <submittedName>
        <fullName evidence="9">SF-assemblin/beta giardin</fullName>
    </submittedName>
</protein>
<evidence type="ECO:0000256" key="3">
    <source>
        <dbReference type="ARBA" id="ARBA00022490"/>
    </source>
</evidence>
<dbReference type="GO" id="GO:0005200">
    <property type="term" value="F:structural constituent of cytoskeleton"/>
    <property type="evidence" value="ECO:0007669"/>
    <property type="project" value="InterPro"/>
</dbReference>
<evidence type="ECO:0000313" key="10">
    <source>
        <dbReference type="Proteomes" id="UP001153069"/>
    </source>
</evidence>
<evidence type="ECO:0000313" key="9">
    <source>
        <dbReference type="EMBL" id="CAB9500256.1"/>
    </source>
</evidence>
<evidence type="ECO:0000256" key="8">
    <source>
        <dbReference type="SAM" id="MobiDB-lite"/>
    </source>
</evidence>
<evidence type="ECO:0000256" key="5">
    <source>
        <dbReference type="ARBA" id="ARBA00023054"/>
    </source>
</evidence>
<organism evidence="9 10">
    <name type="scientific">Seminavis robusta</name>
    <dbReference type="NCBI Taxonomy" id="568900"/>
    <lineage>
        <taxon>Eukaryota</taxon>
        <taxon>Sar</taxon>
        <taxon>Stramenopiles</taxon>
        <taxon>Ochrophyta</taxon>
        <taxon>Bacillariophyta</taxon>
        <taxon>Bacillariophyceae</taxon>
        <taxon>Bacillariophycidae</taxon>
        <taxon>Naviculales</taxon>
        <taxon>Naviculaceae</taxon>
        <taxon>Seminavis</taxon>
    </lineage>
</organism>
<evidence type="ECO:0000256" key="4">
    <source>
        <dbReference type="ARBA" id="ARBA00022701"/>
    </source>
</evidence>
<dbReference type="PANTHER" id="PTHR40412">
    <property type="entry name" value="SF-ASSEMBLIN"/>
    <property type="match status" value="1"/>
</dbReference>
<feature type="coiled-coil region" evidence="7">
    <location>
        <begin position="67"/>
        <end position="145"/>
    </location>
</feature>
<keyword evidence="3" id="KW-0963">Cytoplasm</keyword>
<dbReference type="PRINTS" id="PR01799">
    <property type="entry name" value="SFASSEMBLIN"/>
</dbReference>